<evidence type="ECO:0000256" key="2">
    <source>
        <dbReference type="SAM" id="Phobius"/>
    </source>
</evidence>
<dbReference type="Proteomes" id="UP000266196">
    <property type="component" value="Unassembled WGS sequence"/>
</dbReference>
<dbReference type="Proteomes" id="UP000266643">
    <property type="component" value="Unassembled WGS sequence"/>
</dbReference>
<feature type="region of interest" description="Disordered" evidence="1">
    <location>
        <begin position="27"/>
        <end position="50"/>
    </location>
</feature>
<dbReference type="EMBL" id="QUTB01005547">
    <property type="protein sequence ID" value="RHY54752.1"/>
    <property type="molecule type" value="Genomic_DNA"/>
</dbReference>
<dbReference type="AlphaFoldDB" id="A0A397D6D9"/>
<reference evidence="9 10" key="1">
    <citation type="submission" date="2018-08" db="EMBL/GenBank/DDBJ databases">
        <title>Aphanomyces genome sequencing and annotation.</title>
        <authorList>
            <person name="Minardi D."/>
            <person name="Oidtmann B."/>
            <person name="Van Der Giezen M."/>
            <person name="Studholme D.J."/>
        </authorList>
    </citation>
    <scope>NUCLEOTIDE SEQUENCE [LARGE SCALE GENOMIC DNA]</scope>
    <source>
        <strain evidence="7 10">197901</strain>
        <strain evidence="6 12">D2</strain>
        <strain evidence="8 14">FDL457</strain>
        <strain evidence="4 9">SA</strain>
        <strain evidence="5 13">Si</strain>
        <strain evidence="3 11">Yx</strain>
    </source>
</reference>
<proteinExistence type="predicted"/>
<evidence type="ECO:0000313" key="13">
    <source>
        <dbReference type="Proteomes" id="UP000283543"/>
    </source>
</evidence>
<evidence type="ECO:0000313" key="14">
    <source>
        <dbReference type="Proteomes" id="UP000286510"/>
    </source>
</evidence>
<comment type="caution">
    <text evidence="6">The sequence shown here is derived from an EMBL/GenBank/DDBJ whole genome shotgun (WGS) entry which is preliminary data.</text>
</comment>
<dbReference type="EMBL" id="QUTE01009930">
    <property type="protein sequence ID" value="RHZ16187.1"/>
    <property type="molecule type" value="Genomic_DNA"/>
</dbReference>
<accession>A0A397D6D9</accession>
<keyword evidence="2" id="KW-0472">Membrane</keyword>
<dbReference type="VEuPathDB" id="FungiDB:H257_00879"/>
<evidence type="ECO:0000313" key="8">
    <source>
        <dbReference type="EMBL" id="RHZ22304.1"/>
    </source>
</evidence>
<feature type="compositionally biased region" description="Acidic residues" evidence="1">
    <location>
        <begin position="37"/>
        <end position="46"/>
    </location>
</feature>
<name>A0A397D6D9_APHAT</name>
<gene>
    <name evidence="3" type="ORF">DYB25_002980</name>
    <name evidence="8" type="ORF">DYB26_002832</name>
    <name evidence="6" type="ORF">DYB30_000809</name>
    <name evidence="7" type="ORF">DYB31_001733</name>
    <name evidence="5" type="ORF">DYB34_003007</name>
    <name evidence="4" type="ORF">DYB38_003069</name>
</gene>
<dbReference type="EMBL" id="QUTC01006838">
    <property type="protein sequence ID" value="RHY50189.1"/>
    <property type="molecule type" value="Genomic_DNA"/>
</dbReference>
<evidence type="ECO:0000313" key="11">
    <source>
        <dbReference type="Proteomes" id="UP000266239"/>
    </source>
</evidence>
<keyword evidence="2" id="KW-0812">Transmembrane</keyword>
<dbReference type="Proteomes" id="UP000266239">
    <property type="component" value="Unassembled WGS sequence"/>
</dbReference>
<evidence type="ECO:0000313" key="7">
    <source>
        <dbReference type="EMBL" id="RHZ16187.1"/>
    </source>
</evidence>
<feature type="transmembrane region" description="Helical" evidence="2">
    <location>
        <begin position="106"/>
        <end position="126"/>
    </location>
</feature>
<dbReference type="Proteomes" id="UP000265716">
    <property type="component" value="Unassembled WGS sequence"/>
</dbReference>
<evidence type="ECO:0000313" key="12">
    <source>
        <dbReference type="Proteomes" id="UP000266643"/>
    </source>
</evidence>
<evidence type="ECO:0000313" key="6">
    <source>
        <dbReference type="EMBL" id="RHY56279.1"/>
    </source>
</evidence>
<evidence type="ECO:0000313" key="3">
    <source>
        <dbReference type="EMBL" id="RHY10329.1"/>
    </source>
</evidence>
<organism evidence="6 12">
    <name type="scientific">Aphanomyces astaci</name>
    <name type="common">Crayfish plague agent</name>
    <dbReference type="NCBI Taxonomy" id="112090"/>
    <lineage>
        <taxon>Eukaryota</taxon>
        <taxon>Sar</taxon>
        <taxon>Stramenopiles</taxon>
        <taxon>Oomycota</taxon>
        <taxon>Saprolegniomycetes</taxon>
        <taxon>Saprolegniales</taxon>
        <taxon>Verrucalvaceae</taxon>
        <taxon>Aphanomyces</taxon>
    </lineage>
</organism>
<sequence>MVELSYFPALLRNIRWGNMESHEKEKHLREPLLCDSSTEDSSESDDDGVRERHMAYKSHVVVTVEPKLTRSERLLRSGWSLSTFSRQHHMNTVPSVETTQDIVNKALAQLAALTIAAVGLLLFALYRQVV</sequence>
<evidence type="ECO:0000256" key="1">
    <source>
        <dbReference type="SAM" id="MobiDB-lite"/>
    </source>
</evidence>
<dbReference type="Proteomes" id="UP000286510">
    <property type="component" value="Unassembled WGS sequence"/>
</dbReference>
<protein>
    <submittedName>
        <fullName evidence="6">Uncharacterized protein</fullName>
    </submittedName>
</protein>
<keyword evidence="2" id="KW-1133">Transmembrane helix</keyword>
<dbReference type="EMBL" id="QUTF01012649">
    <property type="protein sequence ID" value="RHZ22304.1"/>
    <property type="molecule type" value="Genomic_DNA"/>
</dbReference>
<dbReference type="Proteomes" id="UP000283543">
    <property type="component" value="Unassembled WGS sequence"/>
</dbReference>
<evidence type="ECO:0000313" key="9">
    <source>
        <dbReference type="Proteomes" id="UP000265716"/>
    </source>
</evidence>
<dbReference type="EMBL" id="QUTA01006616">
    <property type="protein sequence ID" value="RHY10329.1"/>
    <property type="molecule type" value="Genomic_DNA"/>
</dbReference>
<evidence type="ECO:0000313" key="4">
    <source>
        <dbReference type="EMBL" id="RHY50189.1"/>
    </source>
</evidence>
<evidence type="ECO:0000313" key="5">
    <source>
        <dbReference type="EMBL" id="RHY54752.1"/>
    </source>
</evidence>
<dbReference type="EMBL" id="QUTD01006293">
    <property type="protein sequence ID" value="RHY56279.1"/>
    <property type="molecule type" value="Genomic_DNA"/>
</dbReference>
<evidence type="ECO:0000313" key="10">
    <source>
        <dbReference type="Proteomes" id="UP000266196"/>
    </source>
</evidence>